<dbReference type="EMBL" id="CP025074">
    <property type="protein sequence ID" value="AUI36347.1"/>
    <property type="molecule type" value="Genomic_DNA"/>
</dbReference>
<gene>
    <name evidence="1" type="ORF">CWI35_07190</name>
</gene>
<proteinExistence type="predicted"/>
<evidence type="ECO:0000313" key="1">
    <source>
        <dbReference type="EMBL" id="AUI36347.1"/>
    </source>
</evidence>
<keyword evidence="2" id="KW-1185">Reference proteome</keyword>
<sequence length="74" mass="8497">MSRYNIVVGCGNINCANNKYKFVVQALSLDAAQKTIQLLNNRYKNRCSHCGNTLNFYINEVSDKDFFDEDIIIN</sequence>
<organism evidence="1 2">
    <name type="scientific">Bacillus caldolyticus</name>
    <dbReference type="NCBI Taxonomy" id="1394"/>
    <lineage>
        <taxon>Bacteria</taxon>
        <taxon>Bacillati</taxon>
        <taxon>Bacillota</taxon>
        <taxon>Bacilli</taxon>
        <taxon>Bacillales</taxon>
        <taxon>Anoxybacillaceae</taxon>
        <taxon>Geobacillus</taxon>
        <taxon>Geobacillus thermoleovorans group</taxon>
    </lineage>
</organism>
<accession>A0ABN5FRS0</accession>
<protein>
    <submittedName>
        <fullName evidence="1">Uncharacterized protein</fullName>
    </submittedName>
</protein>
<name>A0ABN5FRS0_BACCL</name>
<evidence type="ECO:0000313" key="2">
    <source>
        <dbReference type="Proteomes" id="UP000265462"/>
    </source>
</evidence>
<reference evidence="1 2" key="1">
    <citation type="submission" date="2018-02" db="EMBL/GenBank/DDBJ databases">
        <title>Complete genome and methylome analysis of Bacillus caldolyticus.</title>
        <authorList>
            <person name="Fomenkov A.I."/>
            <person name="Mersha F."/>
            <person name="Vincze T."/>
            <person name="Roberts R.J."/>
        </authorList>
    </citation>
    <scope>NUCLEOTIDE SEQUENCE [LARGE SCALE GENOMIC DNA]</scope>
    <source>
        <strain evidence="1 2">NEB414</strain>
    </source>
</reference>
<dbReference type="RefSeq" id="WP_061912284.1">
    <property type="nucleotide sequence ID" value="NZ_CP025074.1"/>
</dbReference>
<dbReference type="Proteomes" id="UP000265462">
    <property type="component" value="Chromosome"/>
</dbReference>